<keyword evidence="2" id="KW-1185">Reference proteome</keyword>
<organism evidence="1 2">
    <name type="scientific">Mucilaginibacter gotjawali</name>
    <dbReference type="NCBI Taxonomy" id="1550579"/>
    <lineage>
        <taxon>Bacteria</taxon>
        <taxon>Pseudomonadati</taxon>
        <taxon>Bacteroidota</taxon>
        <taxon>Sphingobacteriia</taxon>
        <taxon>Sphingobacteriales</taxon>
        <taxon>Sphingobacteriaceae</taxon>
        <taxon>Mucilaginibacter</taxon>
    </lineage>
</organism>
<dbReference type="AlphaFoldDB" id="A0A120MYQ1"/>
<dbReference type="EMBL" id="AP017313">
    <property type="protein sequence ID" value="BAU53423.1"/>
    <property type="molecule type" value="Genomic_DNA"/>
</dbReference>
<sequence>MVRKIYFSLFLFLSISYIAKAQSLDDSAGGGSIAQPQPFLYTINSLNPAARHWSLNYSGGYGQYTVTPLGFDGVNQNVAVKGYLGNRFSMLATMGIGFGNGGNTKTSQQAELFKDFIGGRTPSGFRLGTSLGLIREFSSDIVALSRLNAAYENFSWKLAANVRVEKAFSANRDQFDMISSFGILRRINGQFFGGVEAVGQDLEGLWESETEGGAKVLVGPTLNYVPVGSRLSFSLCAGPIYYVTHSPVTMFDSAVRELPSNTGFTIKFNVGFNFL</sequence>
<evidence type="ECO:0000313" key="2">
    <source>
        <dbReference type="Proteomes" id="UP000218263"/>
    </source>
</evidence>
<evidence type="ECO:0000313" key="1">
    <source>
        <dbReference type="EMBL" id="BAU53423.1"/>
    </source>
</evidence>
<dbReference type="RefSeq" id="WP_157750490.1">
    <property type="nucleotide sequence ID" value="NZ_AP017313.1"/>
</dbReference>
<accession>A0A120MYQ1</accession>
<dbReference type="OrthoDB" id="1121197at2"/>
<gene>
    <name evidence="1" type="ORF">MgSA37_01591</name>
</gene>
<dbReference type="KEGG" id="mgot:MgSA37_01591"/>
<reference evidence="1 2" key="1">
    <citation type="submission" date="2015-12" db="EMBL/GenBank/DDBJ databases">
        <title>Genome sequence of Mucilaginibacter gotjawali.</title>
        <authorList>
            <person name="Lee J.S."/>
            <person name="Lee K.C."/>
            <person name="Kim K.K."/>
            <person name="Lee B.W."/>
        </authorList>
    </citation>
    <scope>NUCLEOTIDE SEQUENCE [LARGE SCALE GENOMIC DNA]</scope>
    <source>
        <strain evidence="1 2">SA3-7</strain>
    </source>
</reference>
<dbReference type="Proteomes" id="UP000218263">
    <property type="component" value="Chromosome"/>
</dbReference>
<protein>
    <submittedName>
        <fullName evidence="1">Uncharacterized protein</fullName>
    </submittedName>
</protein>
<proteinExistence type="predicted"/>
<name>A0A120MYQ1_9SPHI</name>